<gene>
    <name evidence="2" type="ORF">BJ875DRAFT_513634</name>
</gene>
<accession>A0A9P8C472</accession>
<comment type="caution">
    <text evidence="2">The sequence shown here is derived from an EMBL/GenBank/DDBJ whole genome shotgun (WGS) entry which is preliminary data.</text>
</comment>
<feature type="region of interest" description="Disordered" evidence="1">
    <location>
        <begin position="82"/>
        <end position="117"/>
    </location>
</feature>
<proteinExistence type="predicted"/>
<reference evidence="2" key="1">
    <citation type="journal article" date="2021" name="IMA Fungus">
        <title>Genomic characterization of three marine fungi, including Emericellopsis atlantica sp. nov. with signatures of a generalist lifestyle and marine biomass degradation.</title>
        <authorList>
            <person name="Hagestad O.C."/>
            <person name="Hou L."/>
            <person name="Andersen J.H."/>
            <person name="Hansen E.H."/>
            <person name="Altermark B."/>
            <person name="Li C."/>
            <person name="Kuhnert E."/>
            <person name="Cox R.J."/>
            <person name="Crous P.W."/>
            <person name="Spatafora J.W."/>
            <person name="Lail K."/>
            <person name="Amirebrahimi M."/>
            <person name="Lipzen A."/>
            <person name="Pangilinan J."/>
            <person name="Andreopoulos W."/>
            <person name="Hayes R.D."/>
            <person name="Ng V."/>
            <person name="Grigoriev I.V."/>
            <person name="Jackson S.A."/>
            <person name="Sutton T.D.S."/>
            <person name="Dobson A.D.W."/>
            <person name="Rama T."/>
        </authorList>
    </citation>
    <scope>NUCLEOTIDE SEQUENCE</scope>
    <source>
        <strain evidence="2">TRa018bII</strain>
    </source>
</reference>
<sequence>MPDMRKRRPEIGTKVVWHIGPRRNTALIFPKPGSMFQNQASFGIFQIKSQGWWESCKYQVPQFWCEPCTKWKMGVEPNVNVAPAPGTLQEEPSTHASFTEGSGDGDNFSVFEPTETGDWYQQRTGSQAYETTSEAKTALGSLSLLDPPSENSVPPKANKPPDKFVAVGAFNSAWNNSSGWNPAGKSVVVGNFNAWNSQGELTVHQRAPITIPSHSTMNNSASRVGNSQWAQRAPRSNSQPRLPSPPPPQEHSQTHQRARYDLDGDTDSDYD</sequence>
<organism evidence="2 3">
    <name type="scientific">Amylocarpus encephaloides</name>
    <dbReference type="NCBI Taxonomy" id="45428"/>
    <lineage>
        <taxon>Eukaryota</taxon>
        <taxon>Fungi</taxon>
        <taxon>Dikarya</taxon>
        <taxon>Ascomycota</taxon>
        <taxon>Pezizomycotina</taxon>
        <taxon>Leotiomycetes</taxon>
        <taxon>Helotiales</taxon>
        <taxon>Helotiales incertae sedis</taxon>
        <taxon>Amylocarpus</taxon>
    </lineage>
</organism>
<feature type="region of interest" description="Disordered" evidence="1">
    <location>
        <begin position="211"/>
        <end position="271"/>
    </location>
</feature>
<feature type="compositionally biased region" description="Polar residues" evidence="1">
    <location>
        <begin position="90"/>
        <end position="100"/>
    </location>
</feature>
<name>A0A9P8C472_9HELO</name>
<feature type="compositionally biased region" description="Polar residues" evidence="1">
    <location>
        <begin position="212"/>
        <end position="230"/>
    </location>
</feature>
<dbReference type="Proteomes" id="UP000824998">
    <property type="component" value="Unassembled WGS sequence"/>
</dbReference>
<evidence type="ECO:0000256" key="1">
    <source>
        <dbReference type="SAM" id="MobiDB-lite"/>
    </source>
</evidence>
<evidence type="ECO:0000313" key="3">
    <source>
        <dbReference type="Proteomes" id="UP000824998"/>
    </source>
</evidence>
<dbReference type="EMBL" id="MU251528">
    <property type="protein sequence ID" value="KAG9232842.1"/>
    <property type="molecule type" value="Genomic_DNA"/>
</dbReference>
<keyword evidence="3" id="KW-1185">Reference proteome</keyword>
<protein>
    <submittedName>
        <fullName evidence="2">Uncharacterized protein</fullName>
    </submittedName>
</protein>
<dbReference type="AlphaFoldDB" id="A0A9P8C472"/>
<evidence type="ECO:0000313" key="2">
    <source>
        <dbReference type="EMBL" id="KAG9232842.1"/>
    </source>
</evidence>